<evidence type="ECO:0000313" key="2">
    <source>
        <dbReference type="EMBL" id="TXS92920.1"/>
    </source>
</evidence>
<protein>
    <submittedName>
        <fullName evidence="2">Uncharacterized protein</fullName>
    </submittedName>
</protein>
<comment type="caution">
    <text evidence="2">The sequence shown here is derived from an EMBL/GenBank/DDBJ whole genome shotgun (WGS) entry which is preliminary data.</text>
</comment>
<keyword evidence="1" id="KW-0472">Membrane</keyword>
<proteinExistence type="predicted"/>
<evidence type="ECO:0000256" key="1">
    <source>
        <dbReference type="SAM" id="Phobius"/>
    </source>
</evidence>
<keyword evidence="1" id="KW-1133">Transmembrane helix</keyword>
<sequence length="226" mass="26255">MILQRMAESLRSRNWGNLFTELVIVVVGVFIGLQVDTWNDARSDAKRREQIVDALATYLSDLRSVQENVNAEVELGLASWESAYADGRRPPPFYYRHQGSDTAPDMWSTLKQMQLTDLFDPVTLFDLSYFFSELDGVGQKHVRYITFVENQILPGLDSNEEVFYDQNGELRMEFRANMNRLREHVQDNLRLTRWADCLVYRLGATRTFDQSCLSVDHQLDGMSRRL</sequence>
<dbReference type="AlphaFoldDB" id="A0A5C8ZZG5"/>
<keyword evidence="3" id="KW-1185">Reference proteome</keyword>
<reference evidence="2 3" key="1">
    <citation type="submission" date="2019-08" db="EMBL/GenBank/DDBJ databases">
        <title>Parahaliea maris sp. nov., isolated from the surface seawater.</title>
        <authorList>
            <person name="Liu Y."/>
        </authorList>
    </citation>
    <scope>NUCLEOTIDE SEQUENCE [LARGE SCALE GENOMIC DNA]</scope>
    <source>
        <strain evidence="2 3">HSLHS9</strain>
    </source>
</reference>
<evidence type="ECO:0000313" key="3">
    <source>
        <dbReference type="Proteomes" id="UP000321039"/>
    </source>
</evidence>
<dbReference type="RefSeq" id="WP_148068922.1">
    <property type="nucleotide sequence ID" value="NZ_VRZA01000004.1"/>
</dbReference>
<dbReference type="Proteomes" id="UP000321039">
    <property type="component" value="Unassembled WGS sequence"/>
</dbReference>
<dbReference type="EMBL" id="VRZA01000004">
    <property type="protein sequence ID" value="TXS92920.1"/>
    <property type="molecule type" value="Genomic_DNA"/>
</dbReference>
<keyword evidence="1" id="KW-0812">Transmembrane</keyword>
<gene>
    <name evidence="2" type="ORF">FV139_13245</name>
</gene>
<organism evidence="2 3">
    <name type="scientific">Parahaliea maris</name>
    <dbReference type="NCBI Taxonomy" id="2716870"/>
    <lineage>
        <taxon>Bacteria</taxon>
        <taxon>Pseudomonadati</taxon>
        <taxon>Pseudomonadota</taxon>
        <taxon>Gammaproteobacteria</taxon>
        <taxon>Cellvibrionales</taxon>
        <taxon>Halieaceae</taxon>
        <taxon>Parahaliea</taxon>
    </lineage>
</organism>
<name>A0A5C8ZZG5_9GAMM</name>
<feature type="transmembrane region" description="Helical" evidence="1">
    <location>
        <begin position="15"/>
        <end position="33"/>
    </location>
</feature>
<accession>A0A5C8ZZG5</accession>